<dbReference type="InterPro" id="IPR050639">
    <property type="entry name" value="SSR_resolvase"/>
</dbReference>
<evidence type="ECO:0000313" key="5">
    <source>
        <dbReference type="EMBL" id="UGS28346.1"/>
    </source>
</evidence>
<evidence type="ECO:0000313" key="6">
    <source>
        <dbReference type="Proteomes" id="UP001199642"/>
    </source>
</evidence>
<proteinExistence type="predicted"/>
<dbReference type="RefSeq" id="WP_231821460.1">
    <property type="nucleotide sequence ID" value="NZ_CP082781.1"/>
</dbReference>
<evidence type="ECO:0000256" key="2">
    <source>
        <dbReference type="ARBA" id="ARBA00023125"/>
    </source>
</evidence>
<keyword evidence="2" id="KW-0238">DNA-binding</keyword>
<evidence type="ECO:0000256" key="3">
    <source>
        <dbReference type="ARBA" id="ARBA00023172"/>
    </source>
</evidence>
<evidence type="ECO:0000256" key="1">
    <source>
        <dbReference type="ARBA" id="ARBA00022908"/>
    </source>
</evidence>
<dbReference type="SMART" id="SM00857">
    <property type="entry name" value="Resolvase"/>
    <property type="match status" value="1"/>
</dbReference>
<dbReference type="Proteomes" id="UP001199642">
    <property type="component" value="Chromosome"/>
</dbReference>
<accession>A0ABY3RZL6</accession>
<dbReference type="Gene3D" id="3.40.50.1390">
    <property type="entry name" value="Resolvase, N-terminal catalytic domain"/>
    <property type="match status" value="1"/>
</dbReference>
<organism evidence="5 6">
    <name type="scientific">Microbacterium resistens</name>
    <dbReference type="NCBI Taxonomy" id="156977"/>
    <lineage>
        <taxon>Bacteria</taxon>
        <taxon>Bacillati</taxon>
        <taxon>Actinomycetota</taxon>
        <taxon>Actinomycetes</taxon>
        <taxon>Micrococcales</taxon>
        <taxon>Microbacteriaceae</taxon>
        <taxon>Microbacterium</taxon>
    </lineage>
</organism>
<dbReference type="Pfam" id="PF00239">
    <property type="entry name" value="Resolvase"/>
    <property type="match status" value="1"/>
</dbReference>
<sequence>MKYGYTRTSTSDKQSDDLQRRALMDAGVDARHIHSDQISAAKLAQSRPGWAALDMRLREGDELVVWRVDRIGRSMIDVISTVHELTERGVQVRSLSDGIDPSTREGRLMLNLMAAFAEYEREFIQERVQAGVDAARARGVKFGRPPVDPDDVARKVRTVQHLVDSEKLTVARAVRLVGWSRATYYRHASALSAGSLLEETGETL</sequence>
<protein>
    <submittedName>
        <fullName evidence="5">Recombinase family protein</fullName>
    </submittedName>
</protein>
<dbReference type="PROSITE" id="PS00398">
    <property type="entry name" value="RECOMBINASES_2"/>
    <property type="match status" value="1"/>
</dbReference>
<keyword evidence="1" id="KW-0229">DNA integration</keyword>
<gene>
    <name evidence="5" type="ORF">K8F61_09395</name>
</gene>
<keyword evidence="6" id="KW-1185">Reference proteome</keyword>
<dbReference type="PANTHER" id="PTHR30461:SF2">
    <property type="entry name" value="SERINE RECOMBINASE PINE-RELATED"/>
    <property type="match status" value="1"/>
</dbReference>
<name>A0ABY3RZL6_9MICO</name>
<dbReference type="SUPFAM" id="SSF53041">
    <property type="entry name" value="Resolvase-like"/>
    <property type="match status" value="1"/>
</dbReference>
<dbReference type="InterPro" id="IPR036162">
    <property type="entry name" value="Resolvase-like_N_sf"/>
</dbReference>
<dbReference type="CDD" id="cd03768">
    <property type="entry name" value="SR_ResInv"/>
    <property type="match status" value="1"/>
</dbReference>
<evidence type="ECO:0000259" key="4">
    <source>
        <dbReference type="PROSITE" id="PS51736"/>
    </source>
</evidence>
<dbReference type="EMBL" id="CP082781">
    <property type="protein sequence ID" value="UGS28346.1"/>
    <property type="molecule type" value="Genomic_DNA"/>
</dbReference>
<reference evidence="5 6" key="1">
    <citation type="submission" date="2023-01" db="EMBL/GenBank/DDBJ databases">
        <title>Characterization of estradiol degrading bacteria Microbacterium sp. MZT7 and reveal degrading genes through genome analysis.</title>
        <authorList>
            <person name="Hao P."/>
            <person name="Gao Y."/>
        </authorList>
    </citation>
    <scope>NUCLEOTIDE SEQUENCE [LARGE SCALE GENOMIC DNA]</scope>
    <source>
        <strain evidence="5 6">MZT7</strain>
    </source>
</reference>
<dbReference type="PANTHER" id="PTHR30461">
    <property type="entry name" value="DNA-INVERTASE FROM LAMBDOID PROPHAGE"/>
    <property type="match status" value="1"/>
</dbReference>
<dbReference type="InterPro" id="IPR006118">
    <property type="entry name" value="Recombinase_CS"/>
</dbReference>
<keyword evidence="3" id="KW-0233">DNA recombination</keyword>
<feature type="domain" description="Resolvase/invertase-type recombinase catalytic" evidence="4">
    <location>
        <begin position="1"/>
        <end position="139"/>
    </location>
</feature>
<dbReference type="PROSITE" id="PS51736">
    <property type="entry name" value="RECOMBINASES_3"/>
    <property type="match status" value="1"/>
</dbReference>
<dbReference type="InterPro" id="IPR006119">
    <property type="entry name" value="Resolv_N"/>
</dbReference>